<dbReference type="EMBL" id="CABITT030000008">
    <property type="protein sequence ID" value="VVB15377.1"/>
    <property type="molecule type" value="Genomic_DNA"/>
</dbReference>
<sequence length="117" mass="13341">MNQNIKNEAFEQVFGSKDAFEQVFGPEHSGRVRCVGHGPIPSKYFKRLETQTPSAAEMVEIKSYVKRLEDKVDTEMVEIKRLEDKVDTVASALHTLVLRIQPQAKMAYKDSSLKLEE</sequence>
<name>A0A565CP64_9BRAS</name>
<evidence type="ECO:0000313" key="2">
    <source>
        <dbReference type="Proteomes" id="UP000489600"/>
    </source>
</evidence>
<dbReference type="Proteomes" id="UP000489600">
    <property type="component" value="Unassembled WGS sequence"/>
</dbReference>
<protein>
    <submittedName>
        <fullName evidence="1">Uncharacterized protein</fullName>
    </submittedName>
</protein>
<comment type="caution">
    <text evidence="1">The sequence shown here is derived from an EMBL/GenBank/DDBJ whole genome shotgun (WGS) entry which is preliminary data.</text>
</comment>
<keyword evidence="2" id="KW-1185">Reference proteome</keyword>
<dbReference type="OrthoDB" id="1304102at2759"/>
<proteinExistence type="predicted"/>
<gene>
    <name evidence="1" type="ORF">ANE_LOCUS25821</name>
</gene>
<reference evidence="1" key="1">
    <citation type="submission" date="2019-07" db="EMBL/GenBank/DDBJ databases">
        <authorList>
            <person name="Dittberner H."/>
        </authorList>
    </citation>
    <scope>NUCLEOTIDE SEQUENCE [LARGE SCALE GENOMIC DNA]</scope>
</reference>
<dbReference type="AlphaFoldDB" id="A0A565CP64"/>
<organism evidence="1 2">
    <name type="scientific">Arabis nemorensis</name>
    <dbReference type="NCBI Taxonomy" id="586526"/>
    <lineage>
        <taxon>Eukaryota</taxon>
        <taxon>Viridiplantae</taxon>
        <taxon>Streptophyta</taxon>
        <taxon>Embryophyta</taxon>
        <taxon>Tracheophyta</taxon>
        <taxon>Spermatophyta</taxon>
        <taxon>Magnoliopsida</taxon>
        <taxon>eudicotyledons</taxon>
        <taxon>Gunneridae</taxon>
        <taxon>Pentapetalae</taxon>
        <taxon>rosids</taxon>
        <taxon>malvids</taxon>
        <taxon>Brassicales</taxon>
        <taxon>Brassicaceae</taxon>
        <taxon>Arabideae</taxon>
        <taxon>Arabis</taxon>
    </lineage>
</organism>
<evidence type="ECO:0000313" key="1">
    <source>
        <dbReference type="EMBL" id="VVB15377.1"/>
    </source>
</evidence>
<accession>A0A565CP64</accession>